<dbReference type="AlphaFoldDB" id="A0AAD4MVZ2"/>
<dbReference type="PANTHER" id="PTHR31905">
    <property type="entry name" value="COILED-COIL DOMAIN-CONTAINING PROTEIN 58"/>
    <property type="match status" value="1"/>
</dbReference>
<comment type="similarity">
    <text evidence="1">Belongs to the MIX23 family.</text>
</comment>
<dbReference type="PANTHER" id="PTHR31905:SF2">
    <property type="entry name" value="PROTEIN MIX23"/>
    <property type="match status" value="1"/>
</dbReference>
<dbReference type="InterPro" id="IPR019171">
    <property type="entry name" value="MIX23"/>
</dbReference>
<name>A0AAD4MVZ2_9BILA</name>
<proteinExistence type="inferred from homology"/>
<dbReference type="EMBL" id="JAKKPZ010000036">
    <property type="protein sequence ID" value="KAI1708252.1"/>
    <property type="molecule type" value="Genomic_DNA"/>
</dbReference>
<dbReference type="Proteomes" id="UP001201812">
    <property type="component" value="Unassembled WGS sequence"/>
</dbReference>
<accession>A0AAD4MVZ2</accession>
<sequence>MERISSIKMSLPVVDCRDLVDFQRLLNKLRQNEDKILFKLNCDLPTKSFQKNKKHVQTVCEDIQNKLANSRKQRSDLIYNCVRENQQTVNQPLDERTRADLRIAHNNLRLLKSEYDVEEVIAAQTDKVVHERCRKEAI</sequence>
<protein>
    <recommendedName>
        <fullName evidence="2">Protein MIX23</fullName>
    </recommendedName>
    <alternativeName>
        <fullName evidence="3">Coiled-coil domain-containing protein 58</fullName>
    </alternativeName>
</protein>
<dbReference type="GO" id="GO:0005758">
    <property type="term" value="C:mitochondrial intermembrane space"/>
    <property type="evidence" value="ECO:0007669"/>
    <property type="project" value="InterPro"/>
</dbReference>
<evidence type="ECO:0000256" key="1">
    <source>
        <dbReference type="ARBA" id="ARBA00024204"/>
    </source>
</evidence>
<organism evidence="4 5">
    <name type="scientific">Ditylenchus destructor</name>
    <dbReference type="NCBI Taxonomy" id="166010"/>
    <lineage>
        <taxon>Eukaryota</taxon>
        <taxon>Metazoa</taxon>
        <taxon>Ecdysozoa</taxon>
        <taxon>Nematoda</taxon>
        <taxon>Chromadorea</taxon>
        <taxon>Rhabditida</taxon>
        <taxon>Tylenchina</taxon>
        <taxon>Tylenchomorpha</taxon>
        <taxon>Sphaerularioidea</taxon>
        <taxon>Anguinidae</taxon>
        <taxon>Anguininae</taxon>
        <taxon>Ditylenchus</taxon>
    </lineage>
</organism>
<reference evidence="4" key="1">
    <citation type="submission" date="2022-01" db="EMBL/GenBank/DDBJ databases">
        <title>Genome Sequence Resource for Two Populations of Ditylenchus destructor, the Migratory Endoparasitic Phytonematode.</title>
        <authorList>
            <person name="Zhang H."/>
            <person name="Lin R."/>
            <person name="Xie B."/>
        </authorList>
    </citation>
    <scope>NUCLEOTIDE SEQUENCE</scope>
    <source>
        <strain evidence="4">BazhouSP</strain>
    </source>
</reference>
<evidence type="ECO:0000313" key="4">
    <source>
        <dbReference type="EMBL" id="KAI1708252.1"/>
    </source>
</evidence>
<comment type="caution">
    <text evidence="4">The sequence shown here is derived from an EMBL/GenBank/DDBJ whole genome shotgun (WGS) entry which is preliminary data.</text>
</comment>
<gene>
    <name evidence="4" type="ORF">DdX_11930</name>
</gene>
<evidence type="ECO:0000256" key="3">
    <source>
        <dbReference type="ARBA" id="ARBA00030733"/>
    </source>
</evidence>
<keyword evidence="5" id="KW-1185">Reference proteome</keyword>
<evidence type="ECO:0000313" key="5">
    <source>
        <dbReference type="Proteomes" id="UP001201812"/>
    </source>
</evidence>
<evidence type="ECO:0000256" key="2">
    <source>
        <dbReference type="ARBA" id="ARBA00024228"/>
    </source>
</evidence>